<dbReference type="Proteomes" id="UP001235939">
    <property type="component" value="Chromosome 22"/>
</dbReference>
<organism evidence="1 2">
    <name type="scientific">Cordylochernes scorpioides</name>
    <dbReference type="NCBI Taxonomy" id="51811"/>
    <lineage>
        <taxon>Eukaryota</taxon>
        <taxon>Metazoa</taxon>
        <taxon>Ecdysozoa</taxon>
        <taxon>Arthropoda</taxon>
        <taxon>Chelicerata</taxon>
        <taxon>Arachnida</taxon>
        <taxon>Pseudoscorpiones</taxon>
        <taxon>Cheliferoidea</taxon>
        <taxon>Chernetidae</taxon>
        <taxon>Cordylochernes</taxon>
    </lineage>
</organism>
<dbReference type="InterPro" id="IPR036397">
    <property type="entry name" value="RNaseH_sf"/>
</dbReference>
<protein>
    <recommendedName>
        <fullName evidence="3">Transposase</fullName>
    </recommendedName>
</protein>
<dbReference type="Gene3D" id="3.30.420.10">
    <property type="entry name" value="Ribonuclease H-like superfamily/Ribonuclease H"/>
    <property type="match status" value="1"/>
</dbReference>
<evidence type="ECO:0000313" key="1">
    <source>
        <dbReference type="EMBL" id="UYV82682.1"/>
    </source>
</evidence>
<keyword evidence="2" id="KW-1185">Reference proteome</keyword>
<proteinExistence type="predicted"/>
<evidence type="ECO:0000313" key="2">
    <source>
        <dbReference type="Proteomes" id="UP001235939"/>
    </source>
</evidence>
<dbReference type="EMBL" id="CP092884">
    <property type="protein sequence ID" value="UYV82682.1"/>
    <property type="molecule type" value="Genomic_DNA"/>
</dbReference>
<name>A0ABY6LRA7_9ARAC</name>
<reference evidence="1 2" key="1">
    <citation type="submission" date="2022-03" db="EMBL/GenBank/DDBJ databases">
        <title>A chromosomal length assembly of Cordylochernes scorpioides.</title>
        <authorList>
            <person name="Zeh D."/>
            <person name="Zeh J."/>
        </authorList>
    </citation>
    <scope>NUCLEOTIDE SEQUENCE [LARGE SCALE GENOMIC DNA]</scope>
    <source>
        <strain evidence="1">IN4F17</strain>
        <tissue evidence="1">Whole Body</tissue>
    </source>
</reference>
<evidence type="ECO:0008006" key="3">
    <source>
        <dbReference type="Google" id="ProtNLM"/>
    </source>
</evidence>
<gene>
    <name evidence="1" type="ORF">LAZ67_22000534</name>
</gene>
<sequence>MWLRQEIAVKRPEWTRRHGNLILLHDNARPHIAQSVKDSLRDFTSFQRIITSSGRWHKGWLTNASRIVRVNKNRTSPGRHGVVAKDVATATPGNHFCEVWFLPESVVRVTYIIGDNRCNTPRH</sequence>
<accession>A0ABY6LRA7</accession>